<dbReference type="OrthoDB" id="9790023at2"/>
<name>I3E209_BACMT</name>
<dbReference type="STRING" id="997296.PB1_09222"/>
<dbReference type="AlphaFoldDB" id="I3E209"/>
<evidence type="ECO:0008006" key="5">
    <source>
        <dbReference type="Google" id="ProtNLM"/>
    </source>
</evidence>
<evidence type="ECO:0000313" key="3">
    <source>
        <dbReference type="EMBL" id="EIJ80530.1"/>
    </source>
</evidence>
<dbReference type="PANTHER" id="PTHR12993:SF11">
    <property type="entry name" value="N-ACETYLGLUCOSAMINYL-PHOSPHATIDYLINOSITOL DE-N-ACETYLASE"/>
    <property type="match status" value="1"/>
</dbReference>
<proteinExistence type="predicted"/>
<evidence type="ECO:0000256" key="2">
    <source>
        <dbReference type="ARBA" id="ARBA00024609"/>
    </source>
</evidence>
<dbReference type="Gene3D" id="3.40.50.10320">
    <property type="entry name" value="LmbE-like"/>
    <property type="match status" value="1"/>
</dbReference>
<dbReference type="InterPro" id="IPR024078">
    <property type="entry name" value="LmbE-like_dom_sf"/>
</dbReference>
<dbReference type="SUPFAM" id="SSF102588">
    <property type="entry name" value="LmbE-like"/>
    <property type="match status" value="1"/>
</dbReference>
<sequence>MKKVIIVTPHPDDETLGCGGTILRHKKEGDQVCWLIVTKMGDEFEISRRMKRKEEIERVKEMFGFDEVFQLNFDAGSLDRIPLGNIINEISQSFNRFHPNIVYLPYRSDIHSDHKVVFDATVACTKWFRYPFVNKVLAYETLSETDFTINPDSNHFHPNVFVDISSHLEKKIEIMKVYESELSEYPFPRSVKAIKSLAYLRGAAAGYEAAEAFMLLKERL</sequence>
<organism evidence="3 4">
    <name type="scientific">Bacillus methanolicus PB1</name>
    <dbReference type="NCBI Taxonomy" id="997296"/>
    <lineage>
        <taxon>Bacteria</taxon>
        <taxon>Bacillati</taxon>
        <taxon>Bacillota</taxon>
        <taxon>Bacilli</taxon>
        <taxon>Bacillales</taxon>
        <taxon>Bacillaceae</taxon>
        <taxon>Bacillus</taxon>
    </lineage>
</organism>
<evidence type="ECO:0000313" key="4">
    <source>
        <dbReference type="Proteomes" id="UP000010523"/>
    </source>
</evidence>
<dbReference type="GO" id="GO:0016811">
    <property type="term" value="F:hydrolase activity, acting on carbon-nitrogen (but not peptide) bonds, in linear amides"/>
    <property type="evidence" value="ECO:0007669"/>
    <property type="project" value="TreeGrafter"/>
</dbReference>
<dbReference type="PANTHER" id="PTHR12993">
    <property type="entry name" value="N-ACETYLGLUCOSAMINYL-PHOSPHATIDYLINOSITOL DE-N-ACETYLASE-RELATED"/>
    <property type="match status" value="1"/>
</dbReference>
<evidence type="ECO:0000256" key="1">
    <source>
        <dbReference type="ARBA" id="ARBA00001947"/>
    </source>
</evidence>
<dbReference type="EMBL" id="AFEU01000002">
    <property type="protein sequence ID" value="EIJ80530.1"/>
    <property type="molecule type" value="Genomic_DNA"/>
</dbReference>
<reference evidence="3 4" key="1">
    <citation type="journal article" date="2012" name="Appl. Environ. Microbiol.">
        <title>Genome Sequence of Thermotolerant Bacillus methanolicus: Features and Regulation Related to Methylotrophy and Production of L-Lysine and L-Glutamate from Methanol.</title>
        <authorList>
            <person name="Heggeset T.M."/>
            <person name="Krog A."/>
            <person name="Balzer S."/>
            <person name="Wentzel A."/>
            <person name="Ellingsen T.E."/>
            <person name="Brautaset T."/>
        </authorList>
    </citation>
    <scope>NUCLEOTIDE SEQUENCE [LARGE SCALE GENOMIC DNA]</scope>
    <source>
        <strain evidence="3 4">PB1</strain>
    </source>
</reference>
<comment type="catalytic activity">
    <reaction evidence="2">
        <text>(S)-malyl N-acetyl-alpha-D-glucosaminide + H2O = (S)-malyl alpha-D-glucosaminide + acetate</text>
        <dbReference type="Rhea" id="RHEA:33411"/>
        <dbReference type="ChEBI" id="CHEBI:15377"/>
        <dbReference type="ChEBI" id="CHEBI:30089"/>
        <dbReference type="ChEBI" id="CHEBI:64870"/>
        <dbReference type="ChEBI" id="CHEBI:64871"/>
    </reaction>
</comment>
<comment type="caution">
    <text evidence="3">The sequence shown here is derived from an EMBL/GenBank/DDBJ whole genome shotgun (WGS) entry which is preliminary data.</text>
</comment>
<dbReference type="PATRIC" id="fig|997296.3.peg.1957"/>
<comment type="cofactor">
    <cofactor evidence="1">
        <name>Zn(2+)</name>
        <dbReference type="ChEBI" id="CHEBI:29105"/>
    </cofactor>
</comment>
<dbReference type="eggNOG" id="COG2120">
    <property type="taxonomic scope" value="Bacteria"/>
</dbReference>
<protein>
    <recommendedName>
        <fullName evidence="5">LmbE family protein</fullName>
    </recommendedName>
</protein>
<keyword evidence="4" id="KW-1185">Reference proteome</keyword>
<accession>I3E209</accession>
<gene>
    <name evidence="3" type="ORF">PB1_09222</name>
</gene>
<dbReference type="InterPro" id="IPR003737">
    <property type="entry name" value="GlcNAc_PI_deacetylase-related"/>
</dbReference>
<dbReference type="Proteomes" id="UP000010523">
    <property type="component" value="Unassembled WGS sequence"/>
</dbReference>
<dbReference type="Pfam" id="PF02585">
    <property type="entry name" value="PIG-L"/>
    <property type="match status" value="1"/>
</dbReference>
<dbReference type="RefSeq" id="WP_003351994.1">
    <property type="nucleotide sequence ID" value="NZ_AFEU01000002.1"/>
</dbReference>